<dbReference type="PROSITE" id="PS50850">
    <property type="entry name" value="MFS"/>
    <property type="match status" value="1"/>
</dbReference>
<dbReference type="InterPro" id="IPR020846">
    <property type="entry name" value="MFS_dom"/>
</dbReference>
<dbReference type="STRING" id="1684307.A0A316U900"/>
<keyword evidence="9" id="KW-1185">Reference proteome</keyword>
<keyword evidence="4 5" id="KW-0472">Membrane</keyword>
<keyword evidence="6" id="KW-0732">Signal</keyword>
<accession>A0A316U900</accession>
<dbReference type="CDD" id="cd17502">
    <property type="entry name" value="MFS_Azr1_MDR_like"/>
    <property type="match status" value="1"/>
</dbReference>
<feature type="transmembrane region" description="Helical" evidence="5">
    <location>
        <begin position="306"/>
        <end position="323"/>
    </location>
</feature>
<feature type="transmembrane region" description="Helical" evidence="5">
    <location>
        <begin position="393"/>
        <end position="411"/>
    </location>
</feature>
<feature type="transmembrane region" description="Helical" evidence="5">
    <location>
        <begin position="65"/>
        <end position="84"/>
    </location>
</feature>
<feature type="transmembrane region" description="Helical" evidence="5">
    <location>
        <begin position="90"/>
        <end position="114"/>
    </location>
</feature>
<feature type="transmembrane region" description="Helical" evidence="5">
    <location>
        <begin position="157"/>
        <end position="177"/>
    </location>
</feature>
<keyword evidence="3 5" id="KW-1133">Transmembrane helix</keyword>
<proteinExistence type="predicted"/>
<feature type="transmembrane region" description="Helical" evidence="5">
    <location>
        <begin position="359"/>
        <end position="381"/>
    </location>
</feature>
<evidence type="ECO:0000256" key="6">
    <source>
        <dbReference type="SAM" id="SignalP"/>
    </source>
</evidence>
<dbReference type="RefSeq" id="XP_025348802.1">
    <property type="nucleotide sequence ID" value="XM_025490269.1"/>
</dbReference>
<evidence type="ECO:0000313" key="9">
    <source>
        <dbReference type="Proteomes" id="UP000245942"/>
    </source>
</evidence>
<feature type="transmembrane region" description="Helical" evidence="5">
    <location>
        <begin position="330"/>
        <end position="353"/>
    </location>
</feature>
<dbReference type="GO" id="GO:0005886">
    <property type="term" value="C:plasma membrane"/>
    <property type="evidence" value="ECO:0007669"/>
    <property type="project" value="TreeGrafter"/>
</dbReference>
<gene>
    <name evidence="8" type="ORF">BCV69DRAFT_247981</name>
</gene>
<evidence type="ECO:0000259" key="7">
    <source>
        <dbReference type="PROSITE" id="PS50850"/>
    </source>
</evidence>
<comment type="subcellular location">
    <subcellularLocation>
        <location evidence="1">Membrane</location>
        <topology evidence="1">Multi-pass membrane protein</topology>
    </subcellularLocation>
</comment>
<evidence type="ECO:0000256" key="5">
    <source>
        <dbReference type="SAM" id="Phobius"/>
    </source>
</evidence>
<dbReference type="GeneID" id="37012003"/>
<dbReference type="Gene3D" id="1.20.1250.20">
    <property type="entry name" value="MFS general substrate transporter like domains"/>
    <property type="match status" value="1"/>
</dbReference>
<sequence length="520" mass="56202">MTTVILAMFLISLDRTIIGVAIPEITDEFNSVGDVGWYGSAFMLCQASSQLLFGRVYKHQSAKYTFLACVSLFEIGSAVCGAAPNSIALIFGRAIAGLGAGGIMSGGIQIMISIIPLNKRPMWQGLFGGIFGLGAAVGPLIGGALTSEVTWRWCFYINLPIGGATLVIIFFFMHLEADKKKKLNRISFKEQILQLDPIGAVFMFAFVICLVLALQLGGFTYPWSDGRIIALLTVFAVTFLCFVAWQWHVGPTAMVPLKNFTQRTFTAACVWSMLSYGGMTAMIYYLPIWFQVIKDSDALHSSYQNLPFILSLVIGSVLFGIVVRRSGHYVPSLIVTAILAPVGAGLISTFGLNTGHSEWIGYQVIYGFGIGHGMMGANMGVQSTFSDADLPVAMANVFFFQLMGAAIWLSVGENLFTTKLIDAVQGIPGVDPNTISSIGATDIRSVFGDDPTALQGVIVAYNTALKSVWYLVTGLSASLVLPLVFFKWVNVNKEAARRKEAKRIAAAEQESTKTAQEVEA</sequence>
<name>A0A316U900_9BASI</name>
<protein>
    <submittedName>
        <fullName evidence="8">MFS general substrate transporter</fullName>
    </submittedName>
</protein>
<feature type="domain" description="Major facilitator superfamily (MFS) profile" evidence="7">
    <location>
        <begin position="1"/>
        <end position="492"/>
    </location>
</feature>
<evidence type="ECO:0000313" key="8">
    <source>
        <dbReference type="EMBL" id="PWN21642.1"/>
    </source>
</evidence>
<reference evidence="8 9" key="1">
    <citation type="journal article" date="2018" name="Mol. Biol. Evol.">
        <title>Broad Genomic Sampling Reveals a Smut Pathogenic Ancestry of the Fungal Clade Ustilaginomycotina.</title>
        <authorList>
            <person name="Kijpornyongpan T."/>
            <person name="Mondo S.J."/>
            <person name="Barry K."/>
            <person name="Sandor L."/>
            <person name="Lee J."/>
            <person name="Lipzen A."/>
            <person name="Pangilinan J."/>
            <person name="LaButti K."/>
            <person name="Hainaut M."/>
            <person name="Henrissat B."/>
            <person name="Grigoriev I.V."/>
            <person name="Spatafora J.W."/>
            <person name="Aime M.C."/>
        </authorList>
    </citation>
    <scope>NUCLEOTIDE SEQUENCE [LARGE SCALE GENOMIC DNA]</scope>
    <source>
        <strain evidence="8 9">MCA 4718</strain>
    </source>
</reference>
<dbReference type="PANTHER" id="PTHR23501">
    <property type="entry name" value="MAJOR FACILITATOR SUPERFAMILY"/>
    <property type="match status" value="1"/>
</dbReference>
<keyword evidence="2 5" id="KW-0812">Transmembrane</keyword>
<dbReference type="InterPro" id="IPR036259">
    <property type="entry name" value="MFS_trans_sf"/>
</dbReference>
<feature type="signal peptide" evidence="6">
    <location>
        <begin position="1"/>
        <end position="19"/>
    </location>
</feature>
<evidence type="ECO:0000256" key="2">
    <source>
        <dbReference type="ARBA" id="ARBA00022692"/>
    </source>
</evidence>
<dbReference type="EMBL" id="KZ819325">
    <property type="protein sequence ID" value="PWN21642.1"/>
    <property type="molecule type" value="Genomic_DNA"/>
</dbReference>
<feature type="transmembrane region" description="Helical" evidence="5">
    <location>
        <begin position="198"/>
        <end position="216"/>
    </location>
</feature>
<evidence type="ECO:0000256" key="1">
    <source>
        <dbReference type="ARBA" id="ARBA00004141"/>
    </source>
</evidence>
<dbReference type="AlphaFoldDB" id="A0A316U900"/>
<feature type="chain" id="PRO_5016260426" evidence="6">
    <location>
        <begin position="20"/>
        <end position="520"/>
    </location>
</feature>
<dbReference type="SUPFAM" id="SSF103473">
    <property type="entry name" value="MFS general substrate transporter"/>
    <property type="match status" value="1"/>
</dbReference>
<organism evidence="8 9">
    <name type="scientific">Pseudomicrostroma glucosiphilum</name>
    <dbReference type="NCBI Taxonomy" id="1684307"/>
    <lineage>
        <taxon>Eukaryota</taxon>
        <taxon>Fungi</taxon>
        <taxon>Dikarya</taxon>
        <taxon>Basidiomycota</taxon>
        <taxon>Ustilaginomycotina</taxon>
        <taxon>Exobasidiomycetes</taxon>
        <taxon>Microstromatales</taxon>
        <taxon>Microstromatales incertae sedis</taxon>
        <taxon>Pseudomicrostroma</taxon>
    </lineage>
</organism>
<dbReference type="InterPro" id="IPR011701">
    <property type="entry name" value="MFS"/>
</dbReference>
<evidence type="ECO:0000256" key="3">
    <source>
        <dbReference type="ARBA" id="ARBA00022989"/>
    </source>
</evidence>
<dbReference type="Proteomes" id="UP000245942">
    <property type="component" value="Unassembled WGS sequence"/>
</dbReference>
<dbReference type="Pfam" id="PF07690">
    <property type="entry name" value="MFS_1"/>
    <property type="match status" value="1"/>
</dbReference>
<feature type="transmembrane region" description="Helical" evidence="5">
    <location>
        <begin position="265"/>
        <end position="286"/>
    </location>
</feature>
<feature type="transmembrane region" description="Helical" evidence="5">
    <location>
        <begin position="126"/>
        <end position="145"/>
    </location>
</feature>
<feature type="transmembrane region" description="Helical" evidence="5">
    <location>
        <begin position="228"/>
        <end position="245"/>
    </location>
</feature>
<dbReference type="GO" id="GO:0022857">
    <property type="term" value="F:transmembrane transporter activity"/>
    <property type="evidence" value="ECO:0007669"/>
    <property type="project" value="InterPro"/>
</dbReference>
<dbReference type="Gene3D" id="1.20.1720.10">
    <property type="entry name" value="Multidrug resistance protein D"/>
    <property type="match status" value="1"/>
</dbReference>
<dbReference type="PANTHER" id="PTHR23501:SF198">
    <property type="entry name" value="AZOLE RESISTANCE PROTEIN 1-RELATED"/>
    <property type="match status" value="1"/>
</dbReference>
<dbReference type="OrthoDB" id="10021397at2759"/>
<dbReference type="FunFam" id="1.20.1720.10:FF:000012">
    <property type="entry name" value="MFS toxin efflux pump (AflT)"/>
    <property type="match status" value="1"/>
</dbReference>
<feature type="transmembrane region" description="Helical" evidence="5">
    <location>
        <begin position="468"/>
        <end position="489"/>
    </location>
</feature>
<evidence type="ECO:0000256" key="4">
    <source>
        <dbReference type="ARBA" id="ARBA00023136"/>
    </source>
</evidence>